<accession>X1CUR1</accession>
<proteinExistence type="predicted"/>
<dbReference type="EMBL" id="BART01033827">
    <property type="protein sequence ID" value="GAH11512.1"/>
    <property type="molecule type" value="Genomic_DNA"/>
</dbReference>
<gene>
    <name evidence="1" type="ORF">S01H4_57993</name>
</gene>
<reference evidence="1" key="1">
    <citation type="journal article" date="2014" name="Front. Microbiol.">
        <title>High frequency of phylogenetically diverse reductive dehalogenase-homologous genes in deep subseafloor sedimentary metagenomes.</title>
        <authorList>
            <person name="Kawai M."/>
            <person name="Futagami T."/>
            <person name="Toyoda A."/>
            <person name="Takaki Y."/>
            <person name="Nishi S."/>
            <person name="Hori S."/>
            <person name="Arai W."/>
            <person name="Tsubouchi T."/>
            <person name="Morono Y."/>
            <person name="Uchiyama I."/>
            <person name="Ito T."/>
            <person name="Fujiyama A."/>
            <person name="Inagaki F."/>
            <person name="Takami H."/>
        </authorList>
    </citation>
    <scope>NUCLEOTIDE SEQUENCE</scope>
    <source>
        <strain evidence="1">Expedition CK06-06</strain>
    </source>
</reference>
<name>X1CUR1_9ZZZZ</name>
<dbReference type="AlphaFoldDB" id="X1CUR1"/>
<protein>
    <submittedName>
        <fullName evidence="1">Uncharacterized protein</fullName>
    </submittedName>
</protein>
<organism evidence="1">
    <name type="scientific">marine sediment metagenome</name>
    <dbReference type="NCBI Taxonomy" id="412755"/>
    <lineage>
        <taxon>unclassified sequences</taxon>
        <taxon>metagenomes</taxon>
        <taxon>ecological metagenomes</taxon>
    </lineage>
</organism>
<comment type="caution">
    <text evidence="1">The sequence shown here is derived from an EMBL/GenBank/DDBJ whole genome shotgun (WGS) entry which is preliminary data.</text>
</comment>
<sequence length="47" mass="5676">MTYKVGPKYPIEIIDDAKVVFLYQWYKHKIMGRDSILRLKFITRRSG</sequence>
<evidence type="ECO:0000313" key="1">
    <source>
        <dbReference type="EMBL" id="GAH11512.1"/>
    </source>
</evidence>